<accession>A0A010T5I8</accession>
<feature type="transmembrane region" description="Helical" evidence="7">
    <location>
        <begin position="20"/>
        <end position="41"/>
    </location>
</feature>
<dbReference type="GO" id="GO:0005886">
    <property type="term" value="C:plasma membrane"/>
    <property type="evidence" value="ECO:0007669"/>
    <property type="project" value="UniProtKB-SubCell"/>
</dbReference>
<dbReference type="HOGENOM" id="CLU_009912_5_0_6"/>
<dbReference type="EMBL" id="AFOY02000015">
    <property type="protein sequence ID" value="EXF92747.1"/>
    <property type="molecule type" value="Genomic_DNA"/>
</dbReference>
<dbReference type="PATRIC" id="fig|1042209.11.peg.3005"/>
<feature type="transmembrane region" description="Helical" evidence="7">
    <location>
        <begin position="425"/>
        <end position="444"/>
    </location>
</feature>
<keyword evidence="5 7" id="KW-0472">Membrane</keyword>
<evidence type="ECO:0000256" key="2">
    <source>
        <dbReference type="ARBA" id="ARBA00022475"/>
    </source>
</evidence>
<dbReference type="PANTHER" id="PTHR32309">
    <property type="entry name" value="TYROSINE-PROTEIN KINASE"/>
    <property type="match status" value="1"/>
</dbReference>
<evidence type="ECO:0000313" key="9">
    <source>
        <dbReference type="EMBL" id="EXF92747.1"/>
    </source>
</evidence>
<reference evidence="9 10" key="1">
    <citation type="journal article" date="2011" name="J. Bacteriol.">
        <title>Draft genome sequence of the polycyclic aromatic hydrocarbon-degrading, genetically engineered bioluminescent bioreporter Pseudomonas fluorescens HK44.</title>
        <authorList>
            <person name="Chauhan A."/>
            <person name="Layton A.C."/>
            <person name="Williams D.E."/>
            <person name="Smartt A.E."/>
            <person name="Ripp S."/>
            <person name="Karpinets T.V."/>
            <person name="Brown S.D."/>
            <person name="Sayler G.S."/>
        </authorList>
    </citation>
    <scope>NUCLEOTIDE SEQUENCE [LARGE SCALE GENOMIC DNA]</scope>
    <source>
        <strain evidence="9 10">HK44</strain>
    </source>
</reference>
<feature type="transmembrane region" description="Helical" evidence="7">
    <location>
        <begin position="488"/>
        <end position="507"/>
    </location>
</feature>
<evidence type="ECO:0000256" key="5">
    <source>
        <dbReference type="ARBA" id="ARBA00023136"/>
    </source>
</evidence>
<keyword evidence="2" id="KW-1003">Cell membrane</keyword>
<evidence type="ECO:0000256" key="4">
    <source>
        <dbReference type="ARBA" id="ARBA00022989"/>
    </source>
</evidence>
<proteinExistence type="predicted"/>
<dbReference type="GO" id="GO:0004713">
    <property type="term" value="F:protein tyrosine kinase activity"/>
    <property type="evidence" value="ECO:0007669"/>
    <property type="project" value="TreeGrafter"/>
</dbReference>
<dbReference type="InterPro" id="IPR003856">
    <property type="entry name" value="LPS_length_determ_N"/>
</dbReference>
<evidence type="ECO:0000256" key="3">
    <source>
        <dbReference type="ARBA" id="ARBA00022692"/>
    </source>
</evidence>
<protein>
    <submittedName>
        <fullName evidence="9">Lipopolysaccharide biosynthesis protein</fullName>
    </submittedName>
</protein>
<gene>
    <name evidence="9" type="ORF">HK44_003265</name>
</gene>
<dbReference type="RefSeq" id="WP_019691049.1">
    <property type="nucleotide sequence ID" value="NZ_AFOY02000015.1"/>
</dbReference>
<feature type="coiled-coil region" evidence="6">
    <location>
        <begin position="176"/>
        <end position="246"/>
    </location>
</feature>
<keyword evidence="3 7" id="KW-0812">Transmembrane</keyword>
<dbReference type="eggNOG" id="COG3206">
    <property type="taxonomic scope" value="Bacteria"/>
</dbReference>
<dbReference type="AlphaFoldDB" id="A0A010T5I8"/>
<comment type="caution">
    <text evidence="9">The sequence shown here is derived from an EMBL/GenBank/DDBJ whole genome shotgun (WGS) entry which is preliminary data.</text>
</comment>
<evidence type="ECO:0000256" key="6">
    <source>
        <dbReference type="SAM" id="Coils"/>
    </source>
</evidence>
<evidence type="ECO:0000256" key="7">
    <source>
        <dbReference type="SAM" id="Phobius"/>
    </source>
</evidence>
<evidence type="ECO:0000259" key="8">
    <source>
        <dbReference type="Pfam" id="PF02706"/>
    </source>
</evidence>
<organism evidence="9 10">
    <name type="scientific">Pseudomonas fluorescens HK44</name>
    <dbReference type="NCBI Taxonomy" id="1042209"/>
    <lineage>
        <taxon>Bacteria</taxon>
        <taxon>Pseudomonadati</taxon>
        <taxon>Pseudomonadota</taxon>
        <taxon>Gammaproteobacteria</taxon>
        <taxon>Pseudomonadales</taxon>
        <taxon>Pseudomonadaceae</taxon>
        <taxon>Pseudomonas</taxon>
    </lineage>
</organism>
<comment type="subcellular location">
    <subcellularLocation>
        <location evidence="1">Cell membrane</location>
        <topology evidence="1">Multi-pass membrane protein</topology>
    </subcellularLocation>
</comment>
<dbReference type="PANTHER" id="PTHR32309:SF13">
    <property type="entry name" value="FERRIC ENTEROBACTIN TRANSPORT PROTEIN FEPE"/>
    <property type="match status" value="1"/>
</dbReference>
<dbReference type="InterPro" id="IPR050445">
    <property type="entry name" value="Bact_polysacc_biosynth/exp"/>
</dbReference>
<evidence type="ECO:0000313" key="10">
    <source>
        <dbReference type="Proteomes" id="UP000022611"/>
    </source>
</evidence>
<keyword evidence="4 7" id="KW-1133">Transmembrane helix</keyword>
<evidence type="ECO:0000256" key="1">
    <source>
        <dbReference type="ARBA" id="ARBA00004651"/>
    </source>
</evidence>
<dbReference type="Pfam" id="PF02706">
    <property type="entry name" value="Wzz"/>
    <property type="match status" value="1"/>
</dbReference>
<dbReference type="OrthoDB" id="9795292at2"/>
<sequence length="522" mass="58444">MTSEYEMSVNDYIAVIKHHALLLILSFALILGLSVVVAISIPPIYESSGTILVESQQISPDLVAANNNTFADERIEVIRQRVMTREHLEGIIDKYNLFASQSRQLSVSEKIDEMRNAITVSLVSAAVKGRGEVTIAFRLSFEHRQPEIANKVANELVTLFLDENIKQRTERASETTVFLTQEADKLRVELEALENRLADFKQAHSNALPEHQELRMNMLSRAETELKEVDRDYKTAREELRFNELELSAANAGLATKPGLPGAAVDKQQDLGSLKAEYTRLLSLYTEAHPDVRAVKRKIAALEATKGVGAGGAAAPASLDIAKAQARIAAAEARIKSLADQKQEILKKIADYEAQILETPQVERGLVTLMRDYENARKKYEEIRTKEMSAKISESLEQENKAERFVLLESPLMPEKPIRPNRKKVVAMGFVLAPVGAGALVMLLEMLNQRVRGAEALASVLGRRILVAIPYIYTRAELARRKQWRTRLILSGVVMIVLFLVLLHFFYMPLDLLMFKALGRFA</sequence>
<feature type="domain" description="Polysaccharide chain length determinant N-terminal" evidence="8">
    <location>
        <begin position="6"/>
        <end position="80"/>
    </location>
</feature>
<dbReference type="Proteomes" id="UP000022611">
    <property type="component" value="Unassembled WGS sequence"/>
</dbReference>
<name>A0A010T5I8_PSEFL</name>
<keyword evidence="6" id="KW-0175">Coiled coil</keyword>
<feature type="coiled-coil region" evidence="6">
    <location>
        <begin position="321"/>
        <end position="386"/>
    </location>
</feature>